<name>A0A1C7NEB5_9FUNG</name>
<gene>
    <name evidence="1" type="ORF">A0J61_06240</name>
</gene>
<dbReference type="InParanoid" id="A0A1C7NEB5"/>
<dbReference type="EMBL" id="LUGH01000368">
    <property type="protein sequence ID" value="OBZ85714.1"/>
    <property type="molecule type" value="Genomic_DNA"/>
</dbReference>
<evidence type="ECO:0000313" key="1">
    <source>
        <dbReference type="EMBL" id="OBZ85714.1"/>
    </source>
</evidence>
<dbReference type="OrthoDB" id="2236924at2759"/>
<proteinExistence type="predicted"/>
<keyword evidence="2" id="KW-1185">Reference proteome</keyword>
<organism evidence="1 2">
    <name type="scientific">Choanephora cucurbitarum</name>
    <dbReference type="NCBI Taxonomy" id="101091"/>
    <lineage>
        <taxon>Eukaryota</taxon>
        <taxon>Fungi</taxon>
        <taxon>Fungi incertae sedis</taxon>
        <taxon>Mucoromycota</taxon>
        <taxon>Mucoromycotina</taxon>
        <taxon>Mucoromycetes</taxon>
        <taxon>Mucorales</taxon>
        <taxon>Mucorineae</taxon>
        <taxon>Choanephoraceae</taxon>
        <taxon>Choanephoroideae</taxon>
        <taxon>Choanephora</taxon>
    </lineage>
</organism>
<evidence type="ECO:0008006" key="3">
    <source>
        <dbReference type="Google" id="ProtNLM"/>
    </source>
</evidence>
<sequence length="379" mass="44255">MSENTLERLPFELVSEVANYLLFSDIWCLGTCSRKSRALAFRLLKSKYQIDFHHAHNPFSYIMYGAIAYMDRYGHENSKVKLYVLQSVANHLAMVIYDRLPEAASSRPFSYHFLLNETIRILIHNAFYDPTLHSLENPKDKGIKDPKNYSHQIYQLSAELQQKLRQSDQDPYGAQSTGVLSIDFLNILYITLVNLFDDETPELFHQFLMLHLRRLFHTSKQKYQQYHSTLPQPICMDTATKDFQLFFRFLCVLIQTDLCTAEDIDDFTFTHLGPFFVTKPSDVSFSATQGLKIVLPNSTEKRIFSADSLVCQYQWQLWMKETQLRMTLLLTILQSLIQKCYGSHESLQFRHITTMLQDTVSVLSWTEKESPEDVLSYLE</sequence>
<dbReference type="Proteomes" id="UP000093000">
    <property type="component" value="Unassembled WGS sequence"/>
</dbReference>
<comment type="caution">
    <text evidence="1">The sequence shown here is derived from an EMBL/GenBank/DDBJ whole genome shotgun (WGS) entry which is preliminary data.</text>
</comment>
<accession>A0A1C7NEB5</accession>
<evidence type="ECO:0000313" key="2">
    <source>
        <dbReference type="Proteomes" id="UP000093000"/>
    </source>
</evidence>
<protein>
    <recommendedName>
        <fullName evidence="3">F-box domain-containing protein</fullName>
    </recommendedName>
</protein>
<dbReference type="STRING" id="101091.A0A1C7NEB5"/>
<reference evidence="1 2" key="1">
    <citation type="submission" date="2016-03" db="EMBL/GenBank/DDBJ databases">
        <title>Choanephora cucurbitarum.</title>
        <authorList>
            <person name="Min B."/>
            <person name="Park H."/>
            <person name="Park J.-H."/>
            <person name="Shin H.-D."/>
            <person name="Choi I.-G."/>
        </authorList>
    </citation>
    <scope>NUCLEOTIDE SEQUENCE [LARGE SCALE GENOMIC DNA]</scope>
    <source>
        <strain evidence="1 2">KUS-F28377</strain>
    </source>
</reference>
<dbReference type="AlphaFoldDB" id="A0A1C7NEB5"/>